<dbReference type="InterPro" id="IPR017853">
    <property type="entry name" value="GH"/>
</dbReference>
<keyword evidence="1 3" id="KW-0378">Hydrolase</keyword>
<evidence type="ECO:0000256" key="1">
    <source>
        <dbReference type="ARBA" id="ARBA00022801"/>
    </source>
</evidence>
<dbReference type="Pfam" id="PF00150">
    <property type="entry name" value="Cellulase"/>
    <property type="match status" value="1"/>
</dbReference>
<proteinExistence type="inferred from homology"/>
<evidence type="ECO:0000313" key="5">
    <source>
        <dbReference type="EMBL" id="RZS79006.1"/>
    </source>
</evidence>
<evidence type="ECO:0000256" key="3">
    <source>
        <dbReference type="RuleBase" id="RU361153"/>
    </source>
</evidence>
<sequence length="469" mass="53000">MPDSAVPSSSKALHVEGTRLVDGTGATVVLRGFGLGGFLNMENFITGFPGTESQQRRALRRAMGEEAYTRFFDVLLDSFFAPADAEFLAGLGLNSARVPFSYKHFEDDDAPFQFKEEGFRRLDRVVDACAQHGIYAILDLHALPGWQNQHWHSDNPTNWSEFWNQRQFQDRVVHLWEALADRYRDNPWVGGYNPVNEPADASGERIGPFYERLVAAIRAVDPHKVLFLDGNRYSTDFSMFSEVPEGAVFTAHDYVLPVITQDGRYPGEARGRFYDRDVVEEVFLERTGFMRRTGTPIWVGEFGPVYTGDPERDAERLQLLQDQLAIYAEHGASWALWTYKDIGLQGVVTARPDSAYLQRIAPVLEKKRRLGVDRWGGSDRGIRHVLEPLERLFEEEFPDFTPFPWGQKHWIGVLVRSVMLSEPMVDEFAACFAGVGPDEAERLARSFALDQCDVREGLAAVLRAQPGAS</sequence>
<dbReference type="RefSeq" id="WP_130494594.1">
    <property type="nucleotide sequence ID" value="NZ_SGXD01000007.1"/>
</dbReference>
<dbReference type="EMBL" id="SGXD01000007">
    <property type="protein sequence ID" value="RZS79006.1"/>
    <property type="molecule type" value="Genomic_DNA"/>
</dbReference>
<dbReference type="FunFam" id="3.20.20.80:FF:000130">
    <property type="entry name" value="Endoglucanase C"/>
    <property type="match status" value="1"/>
</dbReference>
<keyword evidence="2 3" id="KW-0326">Glycosidase</keyword>
<dbReference type="GO" id="GO:0009986">
    <property type="term" value="C:cell surface"/>
    <property type="evidence" value="ECO:0007669"/>
    <property type="project" value="TreeGrafter"/>
</dbReference>
<protein>
    <submittedName>
        <fullName evidence="5">Aryl-phospho-beta-D-glucosidase BglC (GH1 family)</fullName>
    </submittedName>
</protein>
<dbReference type="SUPFAM" id="SSF51445">
    <property type="entry name" value="(Trans)glycosidases"/>
    <property type="match status" value="1"/>
</dbReference>
<evidence type="ECO:0000256" key="2">
    <source>
        <dbReference type="ARBA" id="ARBA00023295"/>
    </source>
</evidence>
<dbReference type="PANTHER" id="PTHR31297:SF13">
    <property type="entry name" value="PUTATIVE-RELATED"/>
    <property type="match status" value="1"/>
</dbReference>
<dbReference type="GO" id="GO:0005576">
    <property type="term" value="C:extracellular region"/>
    <property type="evidence" value="ECO:0007669"/>
    <property type="project" value="TreeGrafter"/>
</dbReference>
<comment type="similarity">
    <text evidence="3">Belongs to the glycosyl hydrolase 5 (cellulase A) family.</text>
</comment>
<evidence type="ECO:0000313" key="6">
    <source>
        <dbReference type="Proteomes" id="UP000293638"/>
    </source>
</evidence>
<evidence type="ECO:0000259" key="4">
    <source>
        <dbReference type="Pfam" id="PF00150"/>
    </source>
</evidence>
<organism evidence="5 6">
    <name type="scientific">Motilibacter rhizosphaerae</name>
    <dbReference type="NCBI Taxonomy" id="598652"/>
    <lineage>
        <taxon>Bacteria</taxon>
        <taxon>Bacillati</taxon>
        <taxon>Actinomycetota</taxon>
        <taxon>Actinomycetes</taxon>
        <taxon>Motilibacterales</taxon>
        <taxon>Motilibacteraceae</taxon>
        <taxon>Motilibacter</taxon>
    </lineage>
</organism>
<dbReference type="PANTHER" id="PTHR31297">
    <property type="entry name" value="GLUCAN ENDO-1,6-BETA-GLUCOSIDASE B"/>
    <property type="match status" value="1"/>
</dbReference>
<dbReference type="OrthoDB" id="4771662at2"/>
<dbReference type="Proteomes" id="UP000293638">
    <property type="component" value="Unassembled WGS sequence"/>
</dbReference>
<dbReference type="GO" id="GO:0009251">
    <property type="term" value="P:glucan catabolic process"/>
    <property type="evidence" value="ECO:0007669"/>
    <property type="project" value="TreeGrafter"/>
</dbReference>
<comment type="caution">
    <text evidence="5">The sequence shown here is derived from an EMBL/GenBank/DDBJ whole genome shotgun (WGS) entry which is preliminary data.</text>
</comment>
<dbReference type="InterPro" id="IPR001547">
    <property type="entry name" value="Glyco_hydro_5"/>
</dbReference>
<keyword evidence="6" id="KW-1185">Reference proteome</keyword>
<gene>
    <name evidence="5" type="ORF">EV189_3876</name>
</gene>
<dbReference type="AlphaFoldDB" id="A0A4Q7NA20"/>
<accession>A0A4Q7NA20</accession>
<reference evidence="5 6" key="1">
    <citation type="submission" date="2019-02" db="EMBL/GenBank/DDBJ databases">
        <title>Genomic Encyclopedia of Type Strains, Phase IV (KMG-IV): sequencing the most valuable type-strain genomes for metagenomic binning, comparative biology and taxonomic classification.</title>
        <authorList>
            <person name="Goeker M."/>
        </authorList>
    </citation>
    <scope>NUCLEOTIDE SEQUENCE [LARGE SCALE GENOMIC DNA]</scope>
    <source>
        <strain evidence="5 6">DSM 45622</strain>
    </source>
</reference>
<dbReference type="InterPro" id="IPR050386">
    <property type="entry name" value="Glycosyl_hydrolase_5"/>
</dbReference>
<dbReference type="GO" id="GO:0008422">
    <property type="term" value="F:beta-glucosidase activity"/>
    <property type="evidence" value="ECO:0007669"/>
    <property type="project" value="TreeGrafter"/>
</dbReference>
<dbReference type="Gene3D" id="3.20.20.80">
    <property type="entry name" value="Glycosidases"/>
    <property type="match status" value="1"/>
</dbReference>
<name>A0A4Q7NA20_9ACTN</name>
<feature type="domain" description="Glycoside hydrolase family 5" evidence="4">
    <location>
        <begin position="86"/>
        <end position="340"/>
    </location>
</feature>